<proteinExistence type="predicted"/>
<protein>
    <submittedName>
        <fullName evidence="1">8631_t:CDS:1</fullName>
    </submittedName>
</protein>
<reference evidence="1" key="1">
    <citation type="submission" date="2021-06" db="EMBL/GenBank/DDBJ databases">
        <authorList>
            <person name="Kallberg Y."/>
            <person name="Tangrot J."/>
            <person name="Rosling A."/>
        </authorList>
    </citation>
    <scope>NUCLEOTIDE SEQUENCE</scope>
    <source>
        <strain evidence="1">87-6 pot B 2015</strain>
    </source>
</reference>
<dbReference type="EMBL" id="CAJVPP010012534">
    <property type="protein sequence ID" value="CAG8717960.1"/>
    <property type="molecule type" value="Genomic_DNA"/>
</dbReference>
<feature type="non-terminal residue" evidence="1">
    <location>
        <position position="184"/>
    </location>
</feature>
<evidence type="ECO:0000313" key="2">
    <source>
        <dbReference type="Proteomes" id="UP000789375"/>
    </source>
</evidence>
<gene>
    <name evidence="1" type="ORF">FMOSSE_LOCUS14778</name>
</gene>
<evidence type="ECO:0000313" key="1">
    <source>
        <dbReference type="EMBL" id="CAG8717960.1"/>
    </source>
</evidence>
<comment type="caution">
    <text evidence="1">The sequence shown here is derived from an EMBL/GenBank/DDBJ whole genome shotgun (WGS) entry which is preliminary data.</text>
</comment>
<name>A0A9N9I3K8_FUNMO</name>
<dbReference type="AlphaFoldDB" id="A0A9N9I3K8"/>
<organism evidence="1 2">
    <name type="scientific">Funneliformis mosseae</name>
    <name type="common">Endomycorrhizal fungus</name>
    <name type="synonym">Glomus mosseae</name>
    <dbReference type="NCBI Taxonomy" id="27381"/>
    <lineage>
        <taxon>Eukaryota</taxon>
        <taxon>Fungi</taxon>
        <taxon>Fungi incertae sedis</taxon>
        <taxon>Mucoromycota</taxon>
        <taxon>Glomeromycotina</taxon>
        <taxon>Glomeromycetes</taxon>
        <taxon>Glomerales</taxon>
        <taxon>Glomeraceae</taxon>
        <taxon>Funneliformis</taxon>
    </lineage>
</organism>
<accession>A0A9N9I3K8</accession>
<sequence>MTSKAIEQVKHSKNRDACALSVIRLGLSSIIDLFSEFPEGMKFEDPLTTDIKKIMEMPTTSTQMEDMVCKRTRRKIDLRIICREKDIELSHSECARMITRIKITKDRSKSLRINKRVLDKYLINNLSEKAVKDFVIIGLQFADNIDLFDEGLYFSFEGLTFAFSNQLCNLSSLQETLEALYFLK</sequence>
<dbReference type="Proteomes" id="UP000789375">
    <property type="component" value="Unassembled WGS sequence"/>
</dbReference>
<keyword evidence="2" id="KW-1185">Reference proteome</keyword>